<dbReference type="SFLD" id="SFLDS00005">
    <property type="entry name" value="Isoprenoid_Synthase_Type_I"/>
    <property type="match status" value="1"/>
</dbReference>
<sequence length="263" mass="29180">MEGENILIDWKERIERKLQEFLEGIEPPILQSAMAYYPLQGGKRLRPLIVCAVAVALGGDLEDAITVGCSVEFIHNYSLIHDDMPPLDNDQYRRGKPTCHVVFGEDLALLAGDALLTLAFEVLSDKNNFRTLEAGRLLLMIKLLSEKAGAKGMVGGQVMDVRKLGELEHISLKKTAELFSACFMLGGLIAKRDDLVNDLERVGMNFGLLFQMCDDYKDKDGFYQKFGEGLKDLIEAKGQEVASHLEALGLLTAQMQAILKSFL</sequence>
<dbReference type="PROSITE" id="PS00723">
    <property type="entry name" value="POLYPRENYL_SYNTHASE_1"/>
    <property type="match status" value="1"/>
</dbReference>
<dbReference type="InterPro" id="IPR033749">
    <property type="entry name" value="Polyprenyl_synt_CS"/>
</dbReference>
<dbReference type="PATRIC" id="fig|75906.3.peg.1605"/>
<dbReference type="SFLD" id="SFLDG01017">
    <property type="entry name" value="Polyprenyl_Transferase_Like"/>
    <property type="match status" value="1"/>
</dbReference>
<dbReference type="PANTHER" id="PTHR43281:SF1">
    <property type="entry name" value="FARNESYL DIPHOSPHATE SYNTHASE"/>
    <property type="match status" value="1"/>
</dbReference>
<dbReference type="HOGENOM" id="CLU_014015_0_1_0"/>
<dbReference type="InterPro" id="IPR000092">
    <property type="entry name" value="Polyprenyl_synt"/>
</dbReference>
<protein>
    <submittedName>
        <fullName evidence="8">Farnesyl-diphosphate synthase</fullName>
    </submittedName>
</protein>
<evidence type="ECO:0000313" key="8">
    <source>
        <dbReference type="EMBL" id="AHE96695.1"/>
    </source>
</evidence>
<dbReference type="PANTHER" id="PTHR43281">
    <property type="entry name" value="FARNESYL DIPHOSPHATE SYNTHASE"/>
    <property type="match status" value="1"/>
</dbReference>
<accession>W0DIL2</accession>
<dbReference type="GO" id="GO:0046872">
    <property type="term" value="F:metal ion binding"/>
    <property type="evidence" value="ECO:0007669"/>
    <property type="project" value="UniProtKB-KW"/>
</dbReference>
<evidence type="ECO:0000256" key="1">
    <source>
        <dbReference type="ARBA" id="ARBA00001946"/>
    </source>
</evidence>
<dbReference type="Gene3D" id="1.10.600.10">
    <property type="entry name" value="Farnesyl Diphosphate Synthase"/>
    <property type="match status" value="1"/>
</dbReference>
<dbReference type="PROSITE" id="PS00444">
    <property type="entry name" value="POLYPRENYL_SYNTHASE_2"/>
    <property type="match status" value="1"/>
</dbReference>
<keyword evidence="5" id="KW-0460">Magnesium</keyword>
<gene>
    <name evidence="8" type="ORF">THERU_08350</name>
</gene>
<comment type="cofactor">
    <cofactor evidence="1">
        <name>Mg(2+)</name>
        <dbReference type="ChEBI" id="CHEBI:18420"/>
    </cofactor>
</comment>
<dbReference type="STRING" id="75906.THERU_08350"/>
<dbReference type="KEGG" id="trd:THERU_08350"/>
<dbReference type="InterPro" id="IPR008949">
    <property type="entry name" value="Isoprenoid_synthase_dom_sf"/>
</dbReference>
<proteinExistence type="inferred from homology"/>
<evidence type="ECO:0000256" key="6">
    <source>
        <dbReference type="ARBA" id="ARBA00023229"/>
    </source>
</evidence>
<dbReference type="eggNOG" id="COG0142">
    <property type="taxonomic scope" value="Bacteria"/>
</dbReference>
<evidence type="ECO:0000256" key="2">
    <source>
        <dbReference type="ARBA" id="ARBA00006706"/>
    </source>
</evidence>
<keyword evidence="6" id="KW-0414">Isoprene biosynthesis</keyword>
<reference evidence="8 9" key="1">
    <citation type="submission" date="2013-12" db="EMBL/GenBank/DDBJ databases">
        <authorList>
            <consortium name="DOE Joint Genome Institute"/>
            <person name="Eisen J."/>
            <person name="Huntemann M."/>
            <person name="Han J."/>
            <person name="Chen A."/>
            <person name="Kyrpides N."/>
            <person name="Mavromatis K."/>
            <person name="Markowitz V."/>
            <person name="Palaniappan K."/>
            <person name="Ivanova N."/>
            <person name="Schaumberg A."/>
            <person name="Pati A."/>
            <person name="Liolios K."/>
            <person name="Nordberg H.P."/>
            <person name="Cantor M.N."/>
            <person name="Hua S.X."/>
            <person name="Woyke T."/>
        </authorList>
    </citation>
    <scope>NUCLEOTIDE SEQUENCE [LARGE SCALE GENOMIC DNA]</scope>
    <source>
        <strain evidence="8 9">DSM 23557</strain>
    </source>
</reference>
<dbReference type="Proteomes" id="UP000018914">
    <property type="component" value="Chromosome"/>
</dbReference>
<dbReference type="RefSeq" id="WP_025306775.1">
    <property type="nucleotide sequence ID" value="NZ_CP007028.1"/>
</dbReference>
<dbReference type="GO" id="GO:0008299">
    <property type="term" value="P:isoprenoid biosynthetic process"/>
    <property type="evidence" value="ECO:0007669"/>
    <property type="project" value="UniProtKB-KW"/>
</dbReference>
<dbReference type="GO" id="GO:0004659">
    <property type="term" value="F:prenyltransferase activity"/>
    <property type="evidence" value="ECO:0007669"/>
    <property type="project" value="InterPro"/>
</dbReference>
<dbReference type="EMBL" id="CP007028">
    <property type="protein sequence ID" value="AHE96695.1"/>
    <property type="molecule type" value="Genomic_DNA"/>
</dbReference>
<keyword evidence="3 7" id="KW-0808">Transferase</keyword>
<keyword evidence="9" id="KW-1185">Reference proteome</keyword>
<evidence type="ECO:0000256" key="7">
    <source>
        <dbReference type="RuleBase" id="RU004466"/>
    </source>
</evidence>
<keyword evidence="4" id="KW-0479">Metal-binding</keyword>
<dbReference type="SUPFAM" id="SSF48576">
    <property type="entry name" value="Terpenoid synthases"/>
    <property type="match status" value="1"/>
</dbReference>
<dbReference type="AlphaFoldDB" id="W0DIL2"/>
<dbReference type="Pfam" id="PF00348">
    <property type="entry name" value="polyprenyl_synt"/>
    <property type="match status" value="1"/>
</dbReference>
<evidence type="ECO:0000313" key="9">
    <source>
        <dbReference type="Proteomes" id="UP000018914"/>
    </source>
</evidence>
<evidence type="ECO:0000256" key="5">
    <source>
        <dbReference type="ARBA" id="ARBA00022842"/>
    </source>
</evidence>
<organism evidence="9">
    <name type="scientific">Thermocrinis ruber</name>
    <dbReference type="NCBI Taxonomy" id="75906"/>
    <lineage>
        <taxon>Bacteria</taxon>
        <taxon>Pseudomonadati</taxon>
        <taxon>Aquificota</taxon>
        <taxon>Aquificia</taxon>
        <taxon>Aquificales</taxon>
        <taxon>Aquificaceae</taxon>
        <taxon>Thermocrinis</taxon>
    </lineage>
</organism>
<comment type="similarity">
    <text evidence="2 7">Belongs to the FPP/GGPP synthase family.</text>
</comment>
<evidence type="ECO:0000256" key="3">
    <source>
        <dbReference type="ARBA" id="ARBA00022679"/>
    </source>
</evidence>
<evidence type="ECO:0000256" key="4">
    <source>
        <dbReference type="ARBA" id="ARBA00022723"/>
    </source>
</evidence>
<name>W0DIL2_9AQUI</name>